<feature type="compositionally biased region" description="Acidic residues" evidence="1">
    <location>
        <begin position="17"/>
        <end position="27"/>
    </location>
</feature>
<dbReference type="InterPro" id="IPR043502">
    <property type="entry name" value="DNA/RNA_pol_sf"/>
</dbReference>
<dbReference type="CDD" id="cd01647">
    <property type="entry name" value="RT_LTR"/>
    <property type="match status" value="1"/>
</dbReference>
<evidence type="ECO:0000256" key="1">
    <source>
        <dbReference type="SAM" id="MobiDB-lite"/>
    </source>
</evidence>
<dbReference type="FunFam" id="1.10.340.70:FF:000003">
    <property type="entry name" value="Protein CBG25708"/>
    <property type="match status" value="1"/>
</dbReference>
<dbReference type="InterPro" id="IPR041577">
    <property type="entry name" value="RT_RNaseH_2"/>
</dbReference>
<dbReference type="Gene3D" id="1.10.340.70">
    <property type="match status" value="1"/>
</dbReference>
<dbReference type="AlphaFoldDB" id="A0A7D9EBT3"/>
<dbReference type="PANTHER" id="PTHR37984">
    <property type="entry name" value="PROTEIN CBG26694"/>
    <property type="match status" value="1"/>
</dbReference>
<proteinExistence type="predicted"/>
<dbReference type="InterPro" id="IPR050951">
    <property type="entry name" value="Retrovirus_Pol_polyprotein"/>
</dbReference>
<accession>A0A7D9EBT3</accession>
<dbReference type="Pfam" id="PF17921">
    <property type="entry name" value="Integrase_H2C2"/>
    <property type="match status" value="1"/>
</dbReference>
<sequence length="683" mass="77725">MNDISSSSLGVVITGEDGAEESSDGAGEEGIPERDGASTELDESSRLWTTFQRCVEATRKEYKPWTKPKNPTDSRQQLTADWPTTLRECAAQGTYSASGHFCVTTFRSLEDVQLETTAVKLTSYTGEHLPTSKDLNLIKLVMNVKLSKRENTTAKSVNDMASQFPKVFQGLGCFKKPYHIQVDPKVTPVVSTLKSQPVALRDRLKQSVDEMEADGVIEKVDQFCCSGATVFSKLDANYGYWQVALDDESQLLTTFNTEFDRYCYKRMSFGIKSAQEVFQKRMSQLFGDFEGVETDVDDILVWGTTTEEHDQRLKNSLQRCEEINLTLNQSKCEFGTTEVVYIGHKLTAQGVKPDESKVDAINKMPSPTCKKDAERLLGMGSRQEESFQKIKEILTAAPVLVYYDDCKPVTITCDASKSDLGAVLLQDSKPVAYASRALTDAETRYAQIEKELLAVLFGFERFIQYTFARPVEVEKDHKPLEAITKKPLSMAPPRLQRMLLRLQRYDFIVKYKPGKEIVFEDTLSRTYVPNSEPDESHMEDEVENIHSVLHRIPVLTDNYKLEKIREETSKDPTMMVLLTVIRRGWPQFRQQTPVEIHEFWNYQDEMSEIEGVIMKGDRIVTPTVLRSQMLARVHDSHMGIEKCRGRARDIIFWPKMNEQINDLISKCDICQEHQSSNTKRATD</sequence>
<dbReference type="OrthoDB" id="6142245at2759"/>
<dbReference type="InterPro" id="IPR043128">
    <property type="entry name" value="Rev_trsase/Diguanyl_cyclase"/>
</dbReference>
<dbReference type="PANTHER" id="PTHR37984:SF8">
    <property type="entry name" value="CCHC-TYPE DOMAIN-CONTAINING PROTEIN"/>
    <property type="match status" value="1"/>
</dbReference>
<dbReference type="Proteomes" id="UP001152795">
    <property type="component" value="Unassembled WGS sequence"/>
</dbReference>
<feature type="region of interest" description="Disordered" evidence="1">
    <location>
        <begin position="1"/>
        <end position="45"/>
    </location>
</feature>
<keyword evidence="3" id="KW-1185">Reference proteome</keyword>
<gene>
    <name evidence="2" type="ORF">PACLA_8A067408</name>
</gene>
<name>A0A7D9EBT3_PARCT</name>
<comment type="caution">
    <text evidence="2">The sequence shown here is derived from an EMBL/GenBank/DDBJ whole genome shotgun (WGS) entry which is preliminary data.</text>
</comment>
<dbReference type="Gene3D" id="3.10.10.10">
    <property type="entry name" value="HIV Type 1 Reverse Transcriptase, subunit A, domain 1"/>
    <property type="match status" value="1"/>
</dbReference>
<reference evidence="2" key="1">
    <citation type="submission" date="2020-04" db="EMBL/GenBank/DDBJ databases">
        <authorList>
            <person name="Alioto T."/>
            <person name="Alioto T."/>
            <person name="Gomez Garrido J."/>
        </authorList>
    </citation>
    <scope>NUCLEOTIDE SEQUENCE</scope>
    <source>
        <strain evidence="2">A484AB</strain>
    </source>
</reference>
<dbReference type="EMBL" id="CACRXK020005564">
    <property type="protein sequence ID" value="CAB4006654.1"/>
    <property type="molecule type" value="Genomic_DNA"/>
</dbReference>
<dbReference type="InterPro" id="IPR041588">
    <property type="entry name" value="Integrase_H2C2"/>
</dbReference>
<evidence type="ECO:0000313" key="3">
    <source>
        <dbReference type="Proteomes" id="UP001152795"/>
    </source>
</evidence>
<evidence type="ECO:0000313" key="2">
    <source>
        <dbReference type="EMBL" id="CAB4006654.1"/>
    </source>
</evidence>
<dbReference type="Pfam" id="PF00078">
    <property type="entry name" value="RVT_1"/>
    <property type="match status" value="1"/>
</dbReference>
<protein>
    <submittedName>
        <fullName evidence="2">Uncharacterized protein</fullName>
    </submittedName>
</protein>
<dbReference type="SUPFAM" id="SSF56672">
    <property type="entry name" value="DNA/RNA polymerases"/>
    <property type="match status" value="1"/>
</dbReference>
<dbReference type="InterPro" id="IPR000477">
    <property type="entry name" value="RT_dom"/>
</dbReference>
<dbReference type="Gene3D" id="3.30.70.270">
    <property type="match status" value="1"/>
</dbReference>
<organism evidence="2 3">
    <name type="scientific">Paramuricea clavata</name>
    <name type="common">Red gorgonian</name>
    <name type="synonym">Violescent sea-whip</name>
    <dbReference type="NCBI Taxonomy" id="317549"/>
    <lineage>
        <taxon>Eukaryota</taxon>
        <taxon>Metazoa</taxon>
        <taxon>Cnidaria</taxon>
        <taxon>Anthozoa</taxon>
        <taxon>Octocorallia</taxon>
        <taxon>Malacalcyonacea</taxon>
        <taxon>Plexauridae</taxon>
        <taxon>Paramuricea</taxon>
    </lineage>
</organism>
<dbReference type="Pfam" id="PF17919">
    <property type="entry name" value="RT_RNaseH_2"/>
    <property type="match status" value="1"/>
</dbReference>
<dbReference type="CDD" id="cd09274">
    <property type="entry name" value="RNase_HI_RT_Ty3"/>
    <property type="match status" value="1"/>
</dbReference>